<evidence type="ECO:0000256" key="4">
    <source>
        <dbReference type="SAM" id="MobiDB-lite"/>
    </source>
</evidence>
<sequence length="936" mass="102669">MDTPVGRRRSNSRVNAEDQALDQIAKEGEARLAAIRQARAEAREIRMRELERKHRAQEVNADRAFDLQQMVATTEGAAPGAGGKPGGNVILPSTSCSNALLASRIERAVTDLASSSAKIVASSNNTTATKEELLQCMSNNLQEVRDCFRSNMVELAQLDNDRTACSYQIELLKDSLNDVEEEFAQLQREYRDKCKDREATKRENDKLLEEIRLVQGQLLERDSLIAKHGLIIVTIENEDGTDAHRALVSNENADLLGSATGSLDTRLQQFAKEKAELQAQLQTLQEELKDIKSKGRRSVPPGGGDDDYNEDALRDANKQINEYRNRLQSALKENGNLQASLARAESLVIRFRSTAEASERAENELKLERRKLQREKREAEERADELETTNNHLRTRLEKMRSSKNALLKSLDRRLDEDSPLLQSQFVNGAVSMPSTGNGRSSRKWVSEISVQCLLVVLLVAVGDRADAINYRKDTGYATDGRDQFVFRESGTTSGTSVGPRPGTMIQFQAEDVKRTGRVRFGDVTDSYPSASAHYPASSTSGTGSNFFGGSAASGSSGSSPNTVPFQSDRNRERDQFYTVGASIQFAGSADAVITPPPPPSPAAPTISDGQPASYQQKLKRKKNKYKYQANQKVYKVPGNSVVDQAQYAPYLGGGAGGQRFGGVPLQSDYLTAGVQQVDNSIGNYPELQRQQYPFSMSSAYPGAYGYHGQQPSPIGGLYQQYPQYPYQSPYATSSPYTSPYYQQQQQQPQFGGSNQPPNAQSILGVLQSIFNFAPGTFGGPSGVQGPQRPGSLYAGQNYAGLQPGFSGGVGGQLRQALDNIADNDELQCVPKLICMMSRSSTGQGFSSYVNRGLLSTILSAVPDSSPWLKFSRAALLGYGIGANSCDAYYPKCPKDEMEILYYLNNHRGGFFRFFSNGDQQSVAGQQQQQQQQQYG</sequence>
<dbReference type="GO" id="GO:0006355">
    <property type="term" value="P:regulation of DNA-templated transcription"/>
    <property type="evidence" value="ECO:0007669"/>
    <property type="project" value="InterPro"/>
</dbReference>
<evidence type="ECO:0000313" key="5">
    <source>
        <dbReference type="EnsemblMetazoa" id="AALB004148-PA"/>
    </source>
</evidence>
<organism evidence="5 6">
    <name type="scientific">Anopheles albimanus</name>
    <name type="common">New world malaria mosquito</name>
    <dbReference type="NCBI Taxonomy" id="7167"/>
    <lineage>
        <taxon>Eukaryota</taxon>
        <taxon>Metazoa</taxon>
        <taxon>Ecdysozoa</taxon>
        <taxon>Arthropoda</taxon>
        <taxon>Hexapoda</taxon>
        <taxon>Insecta</taxon>
        <taxon>Pterygota</taxon>
        <taxon>Neoptera</taxon>
        <taxon>Endopterygota</taxon>
        <taxon>Diptera</taxon>
        <taxon>Nematocera</taxon>
        <taxon>Culicoidea</taxon>
        <taxon>Culicidae</taxon>
        <taxon>Anophelinae</taxon>
        <taxon>Anopheles</taxon>
    </lineage>
</organism>
<evidence type="ECO:0000256" key="2">
    <source>
        <dbReference type="ARBA" id="ARBA00023054"/>
    </source>
</evidence>
<keyword evidence="6" id="KW-1185">Reference proteome</keyword>
<evidence type="ECO:0000256" key="3">
    <source>
        <dbReference type="SAM" id="Coils"/>
    </source>
</evidence>
<dbReference type="VEuPathDB" id="VectorBase:AALB004148"/>
<dbReference type="Gene3D" id="1.20.5.4090">
    <property type="match status" value="1"/>
</dbReference>
<dbReference type="PANTHER" id="PTHR19212">
    <property type="entry name" value="LEUCINE RICH REPEAT IN FLII INTERACTING PROTEIN"/>
    <property type="match status" value="1"/>
</dbReference>
<feature type="region of interest" description="Disordered" evidence="4">
    <location>
        <begin position="292"/>
        <end position="311"/>
    </location>
</feature>
<dbReference type="InterPro" id="IPR019139">
    <property type="entry name" value="LRRFIP1/2"/>
</dbReference>
<dbReference type="PANTHER" id="PTHR19212:SF0">
    <property type="entry name" value="LD07988P"/>
    <property type="match status" value="1"/>
</dbReference>
<dbReference type="EnsemblMetazoa" id="AALB004148-RA">
    <property type="protein sequence ID" value="AALB004148-PA"/>
    <property type="gene ID" value="AALB004148"/>
</dbReference>
<protein>
    <submittedName>
        <fullName evidence="5">Uncharacterized protein</fullName>
    </submittedName>
</protein>
<accession>A0A182FCB4</accession>
<reference evidence="5 6" key="1">
    <citation type="journal article" date="2017" name="G3 (Bethesda)">
        <title>The Physical Genome Mapping of Anopheles albimanus Corrected Scaffold Misassemblies and Identified Interarm Rearrangements in Genus Anopheles.</title>
        <authorList>
            <person name="Artemov G.N."/>
            <person name="Peery A.N."/>
            <person name="Jiang X."/>
            <person name="Tu Z."/>
            <person name="Stegniy V.N."/>
            <person name="Sharakhova M.V."/>
            <person name="Sharakhov I.V."/>
        </authorList>
    </citation>
    <scope>NUCLEOTIDE SEQUENCE [LARGE SCALE GENOMIC DNA]</scope>
    <source>
        <strain evidence="5 6">ALBI9_A</strain>
    </source>
</reference>
<dbReference type="Proteomes" id="UP000069272">
    <property type="component" value="Chromosome 3L"/>
</dbReference>
<dbReference type="VEuPathDB" id="VectorBase:AALB20_034081"/>
<feature type="compositionally biased region" description="Basic residues" evidence="4">
    <location>
        <begin position="1"/>
        <end position="11"/>
    </location>
</feature>
<dbReference type="Pfam" id="PF09738">
    <property type="entry name" value="LRRFIP"/>
    <property type="match status" value="1"/>
</dbReference>
<name>A0A182FCB4_ANOAL</name>
<proteinExistence type="inferred from homology"/>
<keyword evidence="2 3" id="KW-0175">Coiled coil</keyword>
<dbReference type="STRING" id="7167.A0A182FCB4"/>
<evidence type="ECO:0000256" key="1">
    <source>
        <dbReference type="ARBA" id="ARBA00008275"/>
    </source>
</evidence>
<feature type="compositionally biased region" description="Low complexity" evidence="4">
    <location>
        <begin position="729"/>
        <end position="750"/>
    </location>
</feature>
<feature type="region of interest" description="Disordered" evidence="4">
    <location>
        <begin position="590"/>
        <end position="615"/>
    </location>
</feature>
<reference evidence="5" key="2">
    <citation type="submission" date="2022-08" db="UniProtKB">
        <authorList>
            <consortium name="EnsemblMetazoa"/>
        </authorList>
    </citation>
    <scope>IDENTIFICATION</scope>
    <source>
        <strain evidence="5">STECLA/ALBI9_A</strain>
    </source>
</reference>
<evidence type="ECO:0000313" key="6">
    <source>
        <dbReference type="Proteomes" id="UP000069272"/>
    </source>
</evidence>
<feature type="region of interest" description="Disordered" evidence="4">
    <location>
        <begin position="729"/>
        <end position="758"/>
    </location>
</feature>
<feature type="coiled-coil region" evidence="3">
    <location>
        <begin position="169"/>
        <end position="217"/>
    </location>
</feature>
<dbReference type="VEuPathDB" id="VectorBase:AALB20_032145"/>
<feature type="region of interest" description="Disordered" evidence="4">
    <location>
        <begin position="1"/>
        <end position="21"/>
    </location>
</feature>
<comment type="similarity">
    <text evidence="1">Belongs to the LRRFIP family.</text>
</comment>
<dbReference type="AlphaFoldDB" id="A0A182FCB4"/>